<gene>
    <name evidence="1" type="ORF">ACH5RR_024865</name>
</gene>
<comment type="caution">
    <text evidence="1">The sequence shown here is derived from an EMBL/GenBank/DDBJ whole genome shotgun (WGS) entry which is preliminary data.</text>
</comment>
<dbReference type="Proteomes" id="UP001630127">
    <property type="component" value="Unassembled WGS sequence"/>
</dbReference>
<dbReference type="AlphaFoldDB" id="A0ABD2Z312"/>
<organism evidence="1 2">
    <name type="scientific">Cinchona calisaya</name>
    <dbReference type="NCBI Taxonomy" id="153742"/>
    <lineage>
        <taxon>Eukaryota</taxon>
        <taxon>Viridiplantae</taxon>
        <taxon>Streptophyta</taxon>
        <taxon>Embryophyta</taxon>
        <taxon>Tracheophyta</taxon>
        <taxon>Spermatophyta</taxon>
        <taxon>Magnoliopsida</taxon>
        <taxon>eudicotyledons</taxon>
        <taxon>Gunneridae</taxon>
        <taxon>Pentapetalae</taxon>
        <taxon>asterids</taxon>
        <taxon>lamiids</taxon>
        <taxon>Gentianales</taxon>
        <taxon>Rubiaceae</taxon>
        <taxon>Cinchonoideae</taxon>
        <taxon>Cinchoneae</taxon>
        <taxon>Cinchona</taxon>
    </lineage>
</organism>
<accession>A0ABD2Z312</accession>
<proteinExistence type="predicted"/>
<protein>
    <submittedName>
        <fullName evidence="1">Uncharacterized protein</fullName>
    </submittedName>
</protein>
<dbReference type="PANTHER" id="PTHR13348">
    <property type="entry name" value="RIBONUCLEASE P SUBUNIT P29"/>
    <property type="match status" value="1"/>
</dbReference>
<name>A0ABD2Z312_9GENT</name>
<evidence type="ECO:0000313" key="1">
    <source>
        <dbReference type="EMBL" id="KAL3512148.1"/>
    </source>
</evidence>
<dbReference type="EMBL" id="JBJUIK010000011">
    <property type="protein sequence ID" value="KAL3512148.1"/>
    <property type="molecule type" value="Genomic_DNA"/>
</dbReference>
<sequence>MMHQSTFLEFVIQETHTFTDDKYMQGSKLIKIDNWILLDDFVRKSRISDAARSRALHPHSKRSKRHMSLKQHKRHGSFHLPQVLHNFELFKPMHEMWTSCIRYCRKNQLPRYLFNTDFYGSVILGFDRENLWARL</sequence>
<dbReference type="PANTHER" id="PTHR13348:SF0">
    <property type="entry name" value="RIBONUCLEASE P PROTEIN SUBUNIT P29"/>
    <property type="match status" value="1"/>
</dbReference>
<keyword evidence="2" id="KW-1185">Reference proteome</keyword>
<reference evidence="1 2" key="1">
    <citation type="submission" date="2024-11" db="EMBL/GenBank/DDBJ databases">
        <title>A near-complete genome assembly of Cinchona calisaya.</title>
        <authorList>
            <person name="Lian D.C."/>
            <person name="Zhao X.W."/>
            <person name="Wei L."/>
        </authorList>
    </citation>
    <scope>NUCLEOTIDE SEQUENCE [LARGE SCALE GENOMIC DNA]</scope>
    <source>
        <tissue evidence="1">Nenye</tissue>
    </source>
</reference>
<evidence type="ECO:0000313" key="2">
    <source>
        <dbReference type="Proteomes" id="UP001630127"/>
    </source>
</evidence>
<dbReference type="InterPro" id="IPR016848">
    <property type="entry name" value="RNase_P/MRP_Rpp29-subunit"/>
</dbReference>